<dbReference type="GO" id="GO:0003924">
    <property type="term" value="F:GTPase activity"/>
    <property type="evidence" value="ECO:0007669"/>
    <property type="project" value="InterPro"/>
</dbReference>
<evidence type="ECO:0000313" key="5">
    <source>
        <dbReference type="EMBL" id="CAL4220248.1"/>
    </source>
</evidence>
<feature type="binding site" evidence="4">
    <location>
        <position position="67"/>
    </location>
    <ligand>
        <name>Mg(2+)</name>
        <dbReference type="ChEBI" id="CHEBI:18420"/>
    </ligand>
</feature>
<keyword evidence="4" id="KW-0479">Metal-binding</keyword>
<feature type="binding site" evidence="3">
    <location>
        <begin position="144"/>
        <end position="147"/>
    </location>
    <ligand>
        <name>GTP</name>
        <dbReference type="ChEBI" id="CHEBI:37565"/>
    </ligand>
</feature>
<reference evidence="5 6" key="1">
    <citation type="submission" date="2024-05" db="EMBL/GenBank/DDBJ databases">
        <authorList>
            <person name="Wallberg A."/>
        </authorList>
    </citation>
    <scope>NUCLEOTIDE SEQUENCE [LARGE SCALE GENOMIC DNA]</scope>
</reference>
<keyword evidence="1 3" id="KW-0547">Nucleotide-binding</keyword>
<dbReference type="GO" id="GO:0046872">
    <property type="term" value="F:metal ion binding"/>
    <property type="evidence" value="ECO:0007669"/>
    <property type="project" value="UniProtKB-KW"/>
</dbReference>
<dbReference type="Proteomes" id="UP001497623">
    <property type="component" value="Unassembled WGS sequence"/>
</dbReference>
<feature type="binding site" evidence="3">
    <location>
        <begin position="30"/>
        <end position="37"/>
    </location>
    <ligand>
        <name>GTP</name>
        <dbReference type="ChEBI" id="CHEBI:37565"/>
    </ligand>
</feature>
<dbReference type="PANTHER" id="PTHR46688:SF1">
    <property type="entry name" value="ADP-RIBOSYLATION FACTOR-LIKE PROTEIN 16"/>
    <property type="match status" value="1"/>
</dbReference>
<evidence type="ECO:0000313" key="6">
    <source>
        <dbReference type="Proteomes" id="UP001497623"/>
    </source>
</evidence>
<sequence>METTRRNFGTLLVDRCSVDEGFTIMFLCVGPEDSGKTLLLRQLQNLTKPPIKAGQVQEPMSLTTAHTTGVDLITLTPKDLYPLFIRELGGCMFPIWKNYYRGVTKVIYVVNANNLTQVGGATLLLMDLLAHPHLRGVQVAVVFNKTEAPLLRNCNEIMNIMRFDDLKQFASQTIVNFEVSAFAGKGIRPLLKWILPPPPPEPEVH</sequence>
<name>A0AAV2SLE5_MEGNR</name>
<dbReference type="SUPFAM" id="SSF52540">
    <property type="entry name" value="P-loop containing nucleoside triphosphate hydrolases"/>
    <property type="match status" value="1"/>
</dbReference>
<keyword evidence="2 3" id="KW-0342">GTP-binding</keyword>
<feature type="non-terminal residue" evidence="5">
    <location>
        <position position="205"/>
    </location>
</feature>
<comment type="caution">
    <text evidence="5">The sequence shown here is derived from an EMBL/GenBank/DDBJ whole genome shotgun (WGS) entry which is preliminary data.</text>
</comment>
<dbReference type="GO" id="GO:0005525">
    <property type="term" value="F:GTP binding"/>
    <property type="evidence" value="ECO:0007669"/>
    <property type="project" value="UniProtKB-KW"/>
</dbReference>
<feature type="binding site" evidence="3">
    <location>
        <position position="90"/>
    </location>
    <ligand>
        <name>GTP</name>
        <dbReference type="ChEBI" id="CHEBI:37565"/>
    </ligand>
</feature>
<dbReference type="EMBL" id="CAXKWB010095970">
    <property type="protein sequence ID" value="CAL4220248.1"/>
    <property type="molecule type" value="Genomic_DNA"/>
</dbReference>
<dbReference type="Gene3D" id="3.40.50.300">
    <property type="entry name" value="P-loop containing nucleotide triphosphate hydrolases"/>
    <property type="match status" value="1"/>
</dbReference>
<proteinExistence type="predicted"/>
<evidence type="ECO:0000256" key="2">
    <source>
        <dbReference type="ARBA" id="ARBA00023134"/>
    </source>
</evidence>
<dbReference type="Pfam" id="PF00025">
    <property type="entry name" value="Arf"/>
    <property type="match status" value="1"/>
</dbReference>
<dbReference type="InterPro" id="IPR006689">
    <property type="entry name" value="Small_GTPase_ARF/SAR"/>
</dbReference>
<evidence type="ECO:0000256" key="1">
    <source>
        <dbReference type="ARBA" id="ARBA00022741"/>
    </source>
</evidence>
<dbReference type="InterPro" id="IPR027417">
    <property type="entry name" value="P-loop_NTPase"/>
</dbReference>
<feature type="binding site" evidence="4">
    <location>
        <position position="37"/>
    </location>
    <ligand>
        <name>Mg(2+)</name>
        <dbReference type="ChEBI" id="CHEBI:18420"/>
    </ligand>
</feature>
<keyword evidence="6" id="KW-1185">Reference proteome</keyword>
<organism evidence="5 6">
    <name type="scientific">Meganyctiphanes norvegica</name>
    <name type="common">Northern krill</name>
    <name type="synonym">Thysanopoda norvegica</name>
    <dbReference type="NCBI Taxonomy" id="48144"/>
    <lineage>
        <taxon>Eukaryota</taxon>
        <taxon>Metazoa</taxon>
        <taxon>Ecdysozoa</taxon>
        <taxon>Arthropoda</taxon>
        <taxon>Crustacea</taxon>
        <taxon>Multicrustacea</taxon>
        <taxon>Malacostraca</taxon>
        <taxon>Eumalacostraca</taxon>
        <taxon>Eucarida</taxon>
        <taxon>Euphausiacea</taxon>
        <taxon>Euphausiidae</taxon>
        <taxon>Meganyctiphanes</taxon>
    </lineage>
</organism>
<evidence type="ECO:0000256" key="4">
    <source>
        <dbReference type="PIRSR" id="PIRSR606689-2"/>
    </source>
</evidence>
<dbReference type="PANTHER" id="PTHR46688">
    <property type="entry name" value="ADP-RIBOSYLATION FACTOR-LIKE PROTEIN 16"/>
    <property type="match status" value="1"/>
</dbReference>
<accession>A0AAV2SLE5</accession>
<protein>
    <recommendedName>
        <fullName evidence="7">ADP-ribosylation factor-like protein 16</fullName>
    </recommendedName>
</protein>
<dbReference type="AlphaFoldDB" id="A0AAV2SLE5"/>
<evidence type="ECO:0000256" key="3">
    <source>
        <dbReference type="PIRSR" id="PIRSR606689-1"/>
    </source>
</evidence>
<gene>
    <name evidence="5" type="ORF">MNOR_LOCUS39035</name>
</gene>
<evidence type="ECO:0008006" key="7">
    <source>
        <dbReference type="Google" id="ProtNLM"/>
    </source>
</evidence>
<keyword evidence="4" id="KW-0460">Magnesium</keyword>